<dbReference type="InterPro" id="IPR055199">
    <property type="entry name" value="Hda_lid"/>
</dbReference>
<sequence>MKQLVLDLRLATPPGFDDFVRGDNAELLFMLSEWAARSEHTRFIYLWGESGAGKSHLLQAAAGRLGDAVHVDAATTALPWPLAADASLIVDNVGALDAEQQIRLFDHYNTLREGSGRLLAAGPLPPMLLQQQLQLRDDLTTRLGWGLVYQLKALSEPDRIAALKRHARKLGFELGDDAADYLLRHAARDLGSLSALLELANERALSLKRQVTIALVREVLHPPAA</sequence>
<protein>
    <submittedName>
        <fullName evidence="2">Regulatory inactivation of DnaA Hda protein</fullName>
    </submittedName>
</protein>
<dbReference type="OrthoDB" id="9784878at2"/>
<gene>
    <name evidence="2" type="ORF">SAMN02745857_02651</name>
</gene>
<proteinExistence type="predicted"/>
<dbReference type="RefSeq" id="WP_084091284.1">
    <property type="nucleotide sequence ID" value="NZ_FWXD01000015.1"/>
</dbReference>
<dbReference type="InterPro" id="IPR017788">
    <property type="entry name" value="Hda"/>
</dbReference>
<dbReference type="NCBIfam" id="TIGR03420">
    <property type="entry name" value="DnaA_homol_Hda"/>
    <property type="match status" value="1"/>
</dbReference>
<dbReference type="EMBL" id="FWXD01000015">
    <property type="protein sequence ID" value="SMC26908.1"/>
    <property type="molecule type" value="Genomic_DNA"/>
</dbReference>
<dbReference type="PANTHER" id="PTHR30050">
    <property type="entry name" value="CHROMOSOMAL REPLICATION INITIATOR PROTEIN DNAA"/>
    <property type="match status" value="1"/>
</dbReference>
<accession>A0A1W1XTS9</accession>
<evidence type="ECO:0000313" key="3">
    <source>
        <dbReference type="Proteomes" id="UP000192761"/>
    </source>
</evidence>
<dbReference type="GO" id="GO:0006270">
    <property type="term" value="P:DNA replication initiation"/>
    <property type="evidence" value="ECO:0007669"/>
    <property type="project" value="TreeGrafter"/>
</dbReference>
<dbReference type="InterPro" id="IPR027417">
    <property type="entry name" value="P-loop_NTPase"/>
</dbReference>
<dbReference type="GO" id="GO:0032297">
    <property type="term" value="P:negative regulation of DNA-templated DNA replication initiation"/>
    <property type="evidence" value="ECO:0007669"/>
    <property type="project" value="InterPro"/>
</dbReference>
<dbReference type="STRING" id="1121001.SAMN02745857_02651"/>
<evidence type="ECO:0000259" key="1">
    <source>
        <dbReference type="Pfam" id="PF22688"/>
    </source>
</evidence>
<dbReference type="Proteomes" id="UP000192761">
    <property type="component" value="Unassembled WGS sequence"/>
</dbReference>
<dbReference type="Pfam" id="PF22688">
    <property type="entry name" value="Hda_lid"/>
    <property type="match status" value="1"/>
</dbReference>
<dbReference type="Gene3D" id="3.40.50.300">
    <property type="entry name" value="P-loop containing nucleotide triphosphate hydrolases"/>
    <property type="match status" value="1"/>
</dbReference>
<evidence type="ECO:0000313" key="2">
    <source>
        <dbReference type="EMBL" id="SMC26908.1"/>
    </source>
</evidence>
<dbReference type="GO" id="GO:0003688">
    <property type="term" value="F:DNA replication origin binding"/>
    <property type="evidence" value="ECO:0007669"/>
    <property type="project" value="TreeGrafter"/>
</dbReference>
<organism evidence="2 3">
    <name type="scientific">Andreprevotia lacus DSM 23236</name>
    <dbReference type="NCBI Taxonomy" id="1121001"/>
    <lineage>
        <taxon>Bacteria</taxon>
        <taxon>Pseudomonadati</taxon>
        <taxon>Pseudomonadota</taxon>
        <taxon>Betaproteobacteria</taxon>
        <taxon>Neisseriales</taxon>
        <taxon>Chitinibacteraceae</taxon>
        <taxon>Andreprevotia</taxon>
    </lineage>
</organism>
<keyword evidence="3" id="KW-1185">Reference proteome</keyword>
<dbReference type="GO" id="GO:0005886">
    <property type="term" value="C:plasma membrane"/>
    <property type="evidence" value="ECO:0007669"/>
    <property type="project" value="TreeGrafter"/>
</dbReference>
<dbReference type="SUPFAM" id="SSF52540">
    <property type="entry name" value="P-loop containing nucleoside triphosphate hydrolases"/>
    <property type="match status" value="1"/>
</dbReference>
<dbReference type="AlphaFoldDB" id="A0A1W1XTS9"/>
<dbReference type="Gene3D" id="1.10.8.60">
    <property type="match status" value="1"/>
</dbReference>
<dbReference type="PANTHER" id="PTHR30050:SF5">
    <property type="entry name" value="DNAA REGULATORY INACTIVATOR HDA"/>
    <property type="match status" value="1"/>
</dbReference>
<name>A0A1W1XTS9_9NEIS</name>
<feature type="domain" description="Hda lid" evidence="1">
    <location>
        <begin position="158"/>
        <end position="220"/>
    </location>
</feature>
<reference evidence="2 3" key="1">
    <citation type="submission" date="2017-04" db="EMBL/GenBank/DDBJ databases">
        <authorList>
            <person name="Afonso C.L."/>
            <person name="Miller P.J."/>
            <person name="Scott M.A."/>
            <person name="Spackman E."/>
            <person name="Goraichik I."/>
            <person name="Dimitrov K.M."/>
            <person name="Suarez D.L."/>
            <person name="Swayne D.E."/>
        </authorList>
    </citation>
    <scope>NUCLEOTIDE SEQUENCE [LARGE SCALE GENOMIC DNA]</scope>
    <source>
        <strain evidence="2 3">DSM 23236</strain>
    </source>
</reference>